<evidence type="ECO:0000313" key="3">
    <source>
        <dbReference type="Proteomes" id="UP000737402"/>
    </source>
</evidence>
<keyword evidence="3" id="KW-1185">Reference proteome</keyword>
<gene>
    <name evidence="2" type="ORF">JOC95_003511</name>
</gene>
<dbReference type="RefSeq" id="WP_204418404.1">
    <property type="nucleotide sequence ID" value="NZ_JAFBED010000009.1"/>
</dbReference>
<comment type="caution">
    <text evidence="2">The sequence shown here is derived from an EMBL/GenBank/DDBJ whole genome shotgun (WGS) entry which is preliminary data.</text>
</comment>
<evidence type="ECO:0000256" key="1">
    <source>
        <dbReference type="SAM" id="SignalP"/>
    </source>
</evidence>
<feature type="signal peptide" evidence="1">
    <location>
        <begin position="1"/>
        <end position="23"/>
    </location>
</feature>
<organism evidence="2 3">
    <name type="scientific">Sutcliffiella tianshenii</name>
    <dbReference type="NCBI Taxonomy" id="1463404"/>
    <lineage>
        <taxon>Bacteria</taxon>
        <taxon>Bacillati</taxon>
        <taxon>Bacillota</taxon>
        <taxon>Bacilli</taxon>
        <taxon>Bacillales</taxon>
        <taxon>Bacillaceae</taxon>
        <taxon>Sutcliffiella</taxon>
    </lineage>
</organism>
<protein>
    <recommendedName>
        <fullName evidence="4">Lipoprotein</fullName>
    </recommendedName>
</protein>
<dbReference type="EMBL" id="JAFBED010000009">
    <property type="protein sequence ID" value="MBM7621622.1"/>
    <property type="molecule type" value="Genomic_DNA"/>
</dbReference>
<reference evidence="2 3" key="1">
    <citation type="submission" date="2021-01" db="EMBL/GenBank/DDBJ databases">
        <title>Genomic Encyclopedia of Type Strains, Phase IV (KMG-IV): sequencing the most valuable type-strain genomes for metagenomic binning, comparative biology and taxonomic classification.</title>
        <authorList>
            <person name="Goeker M."/>
        </authorList>
    </citation>
    <scope>NUCLEOTIDE SEQUENCE [LARGE SCALE GENOMIC DNA]</scope>
    <source>
        <strain evidence="2 3">DSM 25879</strain>
    </source>
</reference>
<dbReference type="Proteomes" id="UP000737402">
    <property type="component" value="Unassembled WGS sequence"/>
</dbReference>
<name>A0ABS2P3T5_9BACI</name>
<dbReference type="PROSITE" id="PS51257">
    <property type="entry name" value="PROKAR_LIPOPROTEIN"/>
    <property type="match status" value="1"/>
</dbReference>
<evidence type="ECO:0000313" key="2">
    <source>
        <dbReference type="EMBL" id="MBM7621622.1"/>
    </source>
</evidence>
<proteinExistence type="predicted"/>
<keyword evidence="1" id="KW-0732">Signal</keyword>
<sequence length="129" mass="14510">MKVQFKVLIISLAFLLLAACGVADGGKVTARDVLKNNEDADILMYNDFIYSNVTDLDWIQEDKESYSKGEHLGDIKKTTSSSFWFRDFYATVLPKGTSIYSTNEDKEGVGMILVEVDGEVLYYMQLLEG</sequence>
<feature type="chain" id="PRO_5045442606" description="Lipoprotein" evidence="1">
    <location>
        <begin position="24"/>
        <end position="129"/>
    </location>
</feature>
<evidence type="ECO:0008006" key="4">
    <source>
        <dbReference type="Google" id="ProtNLM"/>
    </source>
</evidence>
<accession>A0ABS2P3T5</accession>